<dbReference type="AlphaFoldDB" id="A0A146KPF9"/>
<evidence type="ECO:0000313" key="1">
    <source>
        <dbReference type="EMBL" id="JAP97176.1"/>
    </source>
</evidence>
<reference evidence="1" key="1">
    <citation type="journal article" date="2016" name="Gigascience">
        <title>De novo construction of an expanded transcriptome assembly for the western tarnished plant bug, Lygus hesperus.</title>
        <authorList>
            <person name="Tassone E.E."/>
            <person name="Geib S.M."/>
            <person name="Hall B."/>
            <person name="Fabrick J.A."/>
            <person name="Brent C.S."/>
            <person name="Hull J.J."/>
        </authorList>
    </citation>
    <scope>NUCLEOTIDE SEQUENCE</scope>
</reference>
<proteinExistence type="predicted"/>
<accession>A0A146KPF9</accession>
<name>A0A146KPF9_LYGHE</name>
<dbReference type="EMBL" id="GDHC01021452">
    <property type="protein sequence ID" value="JAP97176.1"/>
    <property type="molecule type" value="Transcribed_RNA"/>
</dbReference>
<protein>
    <submittedName>
        <fullName evidence="1">Uncharacterized protein</fullName>
    </submittedName>
</protein>
<sequence length="137" mass="14562">MRERVKKLQQQHSSKHIIIDNTVNSGTIGTESVLPASTAGILSSLPKGIASTLSTSLPGTMSYIPGTQSMISGTMSVLTRNAPGLTSSSSSAASTVHGASKVPTFNYFNDDVGFGSRNTYIQRSVLNLQKQHRAEHQ</sequence>
<gene>
    <name evidence="1" type="ORF">g.5136</name>
</gene>
<organism evidence="1">
    <name type="scientific">Lygus hesperus</name>
    <name type="common">Western plant bug</name>
    <dbReference type="NCBI Taxonomy" id="30085"/>
    <lineage>
        <taxon>Eukaryota</taxon>
        <taxon>Metazoa</taxon>
        <taxon>Ecdysozoa</taxon>
        <taxon>Arthropoda</taxon>
        <taxon>Hexapoda</taxon>
        <taxon>Insecta</taxon>
        <taxon>Pterygota</taxon>
        <taxon>Neoptera</taxon>
        <taxon>Paraneoptera</taxon>
        <taxon>Hemiptera</taxon>
        <taxon>Heteroptera</taxon>
        <taxon>Panheteroptera</taxon>
        <taxon>Cimicomorpha</taxon>
        <taxon>Miridae</taxon>
        <taxon>Mirini</taxon>
        <taxon>Lygus</taxon>
    </lineage>
</organism>